<sequence>MHPTVNIAVRAARAAGDVVLRYHNQIDLLTIESKSENDFVSEV</sequence>
<dbReference type="EMBL" id="UINC01150154">
    <property type="protein sequence ID" value="SVD43055.1"/>
    <property type="molecule type" value="Genomic_DNA"/>
</dbReference>
<dbReference type="SUPFAM" id="SSF56655">
    <property type="entry name" value="Carbohydrate phosphatase"/>
    <property type="match status" value="1"/>
</dbReference>
<dbReference type="Gene3D" id="3.30.540.10">
    <property type="entry name" value="Fructose-1,6-Bisphosphatase, subunit A, domain 1"/>
    <property type="match status" value="1"/>
</dbReference>
<accession>A0A382VAJ1</accession>
<proteinExistence type="predicted"/>
<name>A0A382VAJ1_9ZZZZ</name>
<gene>
    <name evidence="1" type="ORF">METZ01_LOCUS395909</name>
</gene>
<evidence type="ECO:0008006" key="2">
    <source>
        <dbReference type="Google" id="ProtNLM"/>
    </source>
</evidence>
<dbReference type="AlphaFoldDB" id="A0A382VAJ1"/>
<organism evidence="1">
    <name type="scientific">marine metagenome</name>
    <dbReference type="NCBI Taxonomy" id="408172"/>
    <lineage>
        <taxon>unclassified sequences</taxon>
        <taxon>metagenomes</taxon>
        <taxon>ecological metagenomes</taxon>
    </lineage>
</organism>
<protein>
    <recommendedName>
        <fullName evidence="2">Inositol monophosphatase</fullName>
    </recommendedName>
</protein>
<reference evidence="1" key="1">
    <citation type="submission" date="2018-05" db="EMBL/GenBank/DDBJ databases">
        <authorList>
            <person name="Lanie J.A."/>
            <person name="Ng W.-L."/>
            <person name="Kazmierczak K.M."/>
            <person name="Andrzejewski T.M."/>
            <person name="Davidsen T.M."/>
            <person name="Wayne K.J."/>
            <person name="Tettelin H."/>
            <person name="Glass J.I."/>
            <person name="Rusch D."/>
            <person name="Podicherti R."/>
            <person name="Tsui H.-C.T."/>
            <person name="Winkler M.E."/>
        </authorList>
    </citation>
    <scope>NUCLEOTIDE SEQUENCE</scope>
</reference>
<feature type="non-terminal residue" evidence="1">
    <location>
        <position position="43"/>
    </location>
</feature>
<evidence type="ECO:0000313" key="1">
    <source>
        <dbReference type="EMBL" id="SVD43055.1"/>
    </source>
</evidence>